<dbReference type="PANTHER" id="PTHR11905:SF112">
    <property type="entry name" value="DISINTEGRIN AND METALLOPROTEINASE DOMAIN-CONTAINING PROTEIN 12"/>
    <property type="match status" value="1"/>
</dbReference>
<organism evidence="1">
    <name type="scientific">Tetraodon nigroviridis</name>
    <name type="common">Spotted green pufferfish</name>
    <name type="synonym">Chelonodon nigroviridis</name>
    <dbReference type="NCBI Taxonomy" id="99883"/>
    <lineage>
        <taxon>Eukaryota</taxon>
        <taxon>Metazoa</taxon>
        <taxon>Chordata</taxon>
        <taxon>Craniata</taxon>
        <taxon>Vertebrata</taxon>
        <taxon>Euteleostomi</taxon>
        <taxon>Actinopterygii</taxon>
        <taxon>Neopterygii</taxon>
        <taxon>Teleostei</taxon>
        <taxon>Neoteleostei</taxon>
        <taxon>Acanthomorphata</taxon>
        <taxon>Eupercaria</taxon>
        <taxon>Tetraodontiformes</taxon>
        <taxon>Tetradontoidea</taxon>
        <taxon>Tetraodontidae</taxon>
        <taxon>Tetraodon</taxon>
    </lineage>
</organism>
<reference evidence="1" key="1">
    <citation type="journal article" date="2004" name="Nature">
        <title>Genome duplication in the teleost fish Tetraodon nigroviridis reveals the early vertebrate proto-karyotype.</title>
        <authorList>
            <person name="Jaillon O."/>
            <person name="Aury J.-M."/>
            <person name="Brunet F."/>
            <person name="Petit J.-L."/>
            <person name="Stange-Thomann N."/>
            <person name="Mauceli E."/>
            <person name="Bouneau L."/>
            <person name="Fischer C."/>
            <person name="Ozouf-Costaz C."/>
            <person name="Bernot A."/>
            <person name="Nicaud S."/>
            <person name="Jaffe D."/>
            <person name="Fisher S."/>
            <person name="Lutfalla G."/>
            <person name="Dossat C."/>
            <person name="Segurens B."/>
            <person name="Dasilva C."/>
            <person name="Salanoubat M."/>
            <person name="Levy M."/>
            <person name="Boudet N."/>
            <person name="Castellano S."/>
            <person name="Anthouard V."/>
            <person name="Jubin C."/>
            <person name="Castelli V."/>
            <person name="Katinka M."/>
            <person name="Vacherie B."/>
            <person name="Biemont C."/>
            <person name="Skalli Z."/>
            <person name="Cattolico L."/>
            <person name="Poulain J."/>
            <person name="De Berardinis V."/>
            <person name="Cruaud C."/>
            <person name="Duprat S."/>
            <person name="Brottier P."/>
            <person name="Coutanceau J.-P."/>
            <person name="Gouzy J."/>
            <person name="Parra G."/>
            <person name="Lardier G."/>
            <person name="Chapple C."/>
            <person name="McKernan K.J."/>
            <person name="McEwan P."/>
            <person name="Bosak S."/>
            <person name="Kellis M."/>
            <person name="Volff J.-N."/>
            <person name="Guigo R."/>
            <person name="Zody M.C."/>
            <person name="Mesirov J."/>
            <person name="Lindblad-Toh K."/>
            <person name="Birren B."/>
            <person name="Nusbaum C."/>
            <person name="Kahn D."/>
            <person name="Robinson-Rechavi M."/>
            <person name="Laudet V."/>
            <person name="Schachter V."/>
            <person name="Quetier F."/>
            <person name="Saurin W."/>
            <person name="Scarpelli C."/>
            <person name="Wincker P."/>
            <person name="Lander E.S."/>
            <person name="Weissenbach J."/>
            <person name="Roest Crollius H."/>
        </authorList>
    </citation>
    <scope>NUCLEOTIDE SEQUENCE [LARGE SCALE GENOMIC DNA]</scope>
</reference>
<gene>
    <name evidence="1" type="ORF">GSTENG00019636001</name>
</gene>
<evidence type="ECO:0000313" key="1">
    <source>
        <dbReference type="EMBL" id="CAG01023.1"/>
    </source>
</evidence>
<reference evidence="1" key="2">
    <citation type="submission" date="2004-02" db="EMBL/GenBank/DDBJ databases">
        <authorList>
            <consortium name="Genoscope"/>
            <consortium name="Whitehead Institute Centre for Genome Research"/>
        </authorList>
    </citation>
    <scope>NUCLEOTIDE SEQUENCE</scope>
</reference>
<proteinExistence type="predicted"/>
<dbReference type="OrthoDB" id="5951731at2759"/>
<dbReference type="EMBL" id="CAAE01014623">
    <property type="protein sequence ID" value="CAG01023.1"/>
    <property type="molecule type" value="Genomic_DNA"/>
</dbReference>
<dbReference type="AlphaFoldDB" id="Q4SEA9"/>
<name>Q4SEA9_TETNG</name>
<dbReference type="PANTHER" id="PTHR11905">
    <property type="entry name" value="ADAM A DISINTEGRIN AND METALLOPROTEASE DOMAIN"/>
    <property type="match status" value="1"/>
</dbReference>
<accession>Q4SEA9</accession>
<comment type="caution">
    <text evidence="1">The sequence shown here is derived from an EMBL/GenBank/DDBJ whole genome shotgun (WGS) entry which is preliminary data.</text>
</comment>
<protein>
    <submittedName>
        <fullName evidence="1">(spotted green pufferfish) hypothetical protein</fullName>
    </submittedName>
</protein>
<sequence length="131" mass="13914">MKENCFYHGEVEGHINSDVSLSTCAGVKGLISLEDTSYVLEPSSDHTDGTHWIYTAEHLRLAGGTCGHDFNTSSSVEDAVSSPFKTSAQGEADVMPRMSALACLAREPRCAATASISSARGSEDNAVCWRG</sequence>
<dbReference type="KEGG" id="tng:GSTEN00019636G001"/>